<accession>A0ABV0U949</accession>
<reference evidence="1 2" key="1">
    <citation type="submission" date="2021-06" db="EMBL/GenBank/DDBJ databases">
        <authorList>
            <person name="Palmer J.M."/>
        </authorList>
    </citation>
    <scope>NUCLEOTIDE SEQUENCE [LARGE SCALE GENOMIC DNA]</scope>
    <source>
        <strain evidence="2">if_2019</strain>
        <tissue evidence="1">Muscle</tissue>
    </source>
</reference>
<organism evidence="1 2">
    <name type="scientific">Ilyodon furcidens</name>
    <name type="common">goldbreast splitfin</name>
    <dbReference type="NCBI Taxonomy" id="33524"/>
    <lineage>
        <taxon>Eukaryota</taxon>
        <taxon>Metazoa</taxon>
        <taxon>Chordata</taxon>
        <taxon>Craniata</taxon>
        <taxon>Vertebrata</taxon>
        <taxon>Euteleostomi</taxon>
        <taxon>Actinopterygii</taxon>
        <taxon>Neopterygii</taxon>
        <taxon>Teleostei</taxon>
        <taxon>Neoteleostei</taxon>
        <taxon>Acanthomorphata</taxon>
        <taxon>Ovalentaria</taxon>
        <taxon>Atherinomorphae</taxon>
        <taxon>Cyprinodontiformes</taxon>
        <taxon>Goodeidae</taxon>
        <taxon>Ilyodon</taxon>
    </lineage>
</organism>
<proteinExistence type="predicted"/>
<name>A0ABV0U949_9TELE</name>
<protein>
    <submittedName>
        <fullName evidence="1">Uncharacterized protein</fullName>
    </submittedName>
</protein>
<comment type="caution">
    <text evidence="1">The sequence shown here is derived from an EMBL/GenBank/DDBJ whole genome shotgun (WGS) entry which is preliminary data.</text>
</comment>
<keyword evidence="2" id="KW-1185">Reference proteome</keyword>
<dbReference type="EMBL" id="JAHRIQ010061734">
    <property type="protein sequence ID" value="MEQ2241714.1"/>
    <property type="molecule type" value="Genomic_DNA"/>
</dbReference>
<dbReference type="Proteomes" id="UP001482620">
    <property type="component" value="Unassembled WGS sequence"/>
</dbReference>
<evidence type="ECO:0000313" key="1">
    <source>
        <dbReference type="EMBL" id="MEQ2241714.1"/>
    </source>
</evidence>
<gene>
    <name evidence="1" type="ORF">ILYODFUR_028172</name>
</gene>
<evidence type="ECO:0000313" key="2">
    <source>
        <dbReference type="Proteomes" id="UP001482620"/>
    </source>
</evidence>
<sequence length="72" mass="8009">MSPLFLPNAEMVHLFVTGTKMKTGTTQNTTRVGRVEGISEGGQETRVQEDGQVVVQRKHRVQQDGQEEALEI</sequence>